<organism evidence="11 12">
    <name type="scientific">Ichthyophthirius multifiliis</name>
    <name type="common">White spot disease agent</name>
    <name type="synonym">Ich</name>
    <dbReference type="NCBI Taxonomy" id="5932"/>
    <lineage>
        <taxon>Eukaryota</taxon>
        <taxon>Sar</taxon>
        <taxon>Alveolata</taxon>
        <taxon>Ciliophora</taxon>
        <taxon>Intramacronucleata</taxon>
        <taxon>Oligohymenophorea</taxon>
        <taxon>Hymenostomatida</taxon>
        <taxon>Ophryoglenina</taxon>
        <taxon>Ichthyophthirius</taxon>
    </lineage>
</organism>
<dbReference type="InterPro" id="IPR050217">
    <property type="entry name" value="Peroxiredoxin"/>
</dbReference>
<keyword evidence="3 8" id="KW-0575">Peroxidase</keyword>
<evidence type="ECO:0000313" key="12">
    <source>
        <dbReference type="Proteomes" id="UP000008983"/>
    </source>
</evidence>
<evidence type="ECO:0000256" key="4">
    <source>
        <dbReference type="ARBA" id="ARBA00022862"/>
    </source>
</evidence>
<dbReference type="OMA" id="VRHTTCN"/>
<evidence type="ECO:0000256" key="6">
    <source>
        <dbReference type="ARBA" id="ARBA00023157"/>
    </source>
</evidence>
<dbReference type="InterPro" id="IPR019479">
    <property type="entry name" value="Peroxiredoxin_C"/>
</dbReference>
<evidence type="ECO:0000259" key="10">
    <source>
        <dbReference type="PROSITE" id="PS51352"/>
    </source>
</evidence>
<feature type="active site" description="Cysteine sulfenic acid (-SOH) intermediate; for peroxidase activity" evidence="9">
    <location>
        <position position="49"/>
    </location>
</feature>
<dbReference type="GO" id="GO:0045454">
    <property type="term" value="P:cell redox homeostasis"/>
    <property type="evidence" value="ECO:0007669"/>
    <property type="project" value="TreeGrafter"/>
</dbReference>
<dbReference type="OrthoDB" id="185659at2759"/>
<dbReference type="RefSeq" id="XP_004023902.1">
    <property type="nucleotide sequence ID" value="XM_004023853.1"/>
</dbReference>
<dbReference type="GO" id="GO:0005829">
    <property type="term" value="C:cytosol"/>
    <property type="evidence" value="ECO:0007669"/>
    <property type="project" value="TreeGrafter"/>
</dbReference>
<dbReference type="eggNOG" id="KOG0852">
    <property type="taxonomic scope" value="Eukaryota"/>
</dbReference>
<dbReference type="Proteomes" id="UP000008983">
    <property type="component" value="Unassembled WGS sequence"/>
</dbReference>
<dbReference type="FunCoup" id="G0R691">
    <property type="interactions" value="124"/>
</dbReference>
<dbReference type="CDD" id="cd03015">
    <property type="entry name" value="PRX_Typ2cys"/>
    <property type="match status" value="1"/>
</dbReference>
<dbReference type="SUPFAM" id="SSF52833">
    <property type="entry name" value="Thioredoxin-like"/>
    <property type="match status" value="1"/>
</dbReference>
<dbReference type="InterPro" id="IPR013766">
    <property type="entry name" value="Thioredoxin_domain"/>
</dbReference>
<reference evidence="11 12" key="1">
    <citation type="submission" date="2011-07" db="EMBL/GenBank/DDBJ databases">
        <authorList>
            <person name="Coyne R."/>
            <person name="Brami D."/>
            <person name="Johnson J."/>
            <person name="Hostetler J."/>
            <person name="Hannick L."/>
            <person name="Clark T."/>
            <person name="Cassidy-Hanley D."/>
            <person name="Inman J."/>
        </authorList>
    </citation>
    <scope>NUCLEOTIDE SEQUENCE [LARGE SCALE GENOMIC DNA]</scope>
    <source>
        <strain evidence="11 12">G5</strain>
    </source>
</reference>
<comment type="similarity">
    <text evidence="8">Belongs to the peroxiredoxin family.</text>
</comment>
<evidence type="ECO:0000256" key="8">
    <source>
        <dbReference type="PIRNR" id="PIRNR000239"/>
    </source>
</evidence>
<evidence type="ECO:0000256" key="2">
    <source>
        <dbReference type="ARBA" id="ARBA00022490"/>
    </source>
</evidence>
<dbReference type="PIRSF" id="PIRSF000239">
    <property type="entry name" value="AHPC"/>
    <property type="match status" value="1"/>
</dbReference>
<sequence length="204" mass="23472">MTSKAFLGQKAPEFSTVSVTDKFEKISLSDFEGKWLLLFFYPNDFGFVCPTEILQFSNHSVELKKINCEVLGCSIGSQFQHHEWLSKPKSKGGIANLQIPLLVDITQQICRDYGTLIPNGPRKGSCYRGTFIIDPRGIIRHISINDIPVGRNVDEIVRLIQGYQFYEEFGEMCPAKWKPHTKSQVPKVDQNKLKQYWENEHFQQ</sequence>
<keyword evidence="7 8" id="KW-0676">Redox-active center</keyword>
<protein>
    <submittedName>
        <fullName evidence="11">Peroxiredoxin 2, putative</fullName>
        <ecNumber evidence="11">1.11.1.15</ecNumber>
    </submittedName>
</protein>
<dbReference type="AlphaFoldDB" id="G0R691"/>
<dbReference type="Pfam" id="PF00578">
    <property type="entry name" value="AhpC-TSA"/>
    <property type="match status" value="1"/>
</dbReference>
<dbReference type="GeneID" id="14903076"/>
<evidence type="ECO:0000256" key="9">
    <source>
        <dbReference type="PIRSR" id="PIRSR000239-1"/>
    </source>
</evidence>
<evidence type="ECO:0000256" key="7">
    <source>
        <dbReference type="ARBA" id="ARBA00023284"/>
    </source>
</evidence>
<dbReference type="PANTHER" id="PTHR10681">
    <property type="entry name" value="THIOREDOXIN PEROXIDASE"/>
    <property type="match status" value="1"/>
</dbReference>
<dbReference type="InterPro" id="IPR036249">
    <property type="entry name" value="Thioredoxin-like_sf"/>
</dbReference>
<dbReference type="GO" id="GO:0006979">
    <property type="term" value="P:response to oxidative stress"/>
    <property type="evidence" value="ECO:0007669"/>
    <property type="project" value="TreeGrafter"/>
</dbReference>
<evidence type="ECO:0000256" key="5">
    <source>
        <dbReference type="ARBA" id="ARBA00023002"/>
    </source>
</evidence>
<dbReference type="InterPro" id="IPR024706">
    <property type="entry name" value="Peroxiredoxin_AhpC-typ"/>
</dbReference>
<dbReference type="GO" id="GO:0033554">
    <property type="term" value="P:cellular response to stress"/>
    <property type="evidence" value="ECO:0007669"/>
    <property type="project" value="TreeGrafter"/>
</dbReference>
<dbReference type="PANTHER" id="PTHR10681:SF171">
    <property type="entry name" value="PEROXIREDOXIN 4"/>
    <property type="match status" value="1"/>
</dbReference>
<gene>
    <name evidence="11" type="ORF">IMG5_203020</name>
</gene>
<dbReference type="EC" id="1.11.1.15" evidence="11"/>
<dbReference type="STRING" id="857967.G0R691"/>
<keyword evidence="2" id="KW-0963">Cytoplasm</keyword>
<dbReference type="GO" id="GO:0042744">
    <property type="term" value="P:hydrogen peroxide catabolic process"/>
    <property type="evidence" value="ECO:0007669"/>
    <property type="project" value="TreeGrafter"/>
</dbReference>
<comment type="function">
    <text evidence="8">Thiol-specific peroxidase that catalyzes the reduction of hydrogen peroxide and organic hydroperoxides to water and alcohols, respectively.</text>
</comment>
<dbReference type="EMBL" id="GL984391">
    <property type="protein sequence ID" value="EGR27018.1"/>
    <property type="molecule type" value="Genomic_DNA"/>
</dbReference>
<keyword evidence="12" id="KW-1185">Reference proteome</keyword>
<keyword evidence="6" id="KW-1015">Disulfide bond</keyword>
<dbReference type="FunFam" id="3.40.30.10:FF:000002">
    <property type="entry name" value="Alkyl hydroperoxide reductase C"/>
    <property type="match status" value="1"/>
</dbReference>
<dbReference type="PROSITE" id="PS51352">
    <property type="entry name" value="THIOREDOXIN_2"/>
    <property type="match status" value="1"/>
</dbReference>
<comment type="subcellular location">
    <subcellularLocation>
        <location evidence="1">Cytoplasm</location>
    </subcellularLocation>
</comment>
<dbReference type="InterPro" id="IPR000866">
    <property type="entry name" value="AhpC/TSA"/>
</dbReference>
<dbReference type="Pfam" id="PF10417">
    <property type="entry name" value="1-cysPrx_C"/>
    <property type="match status" value="1"/>
</dbReference>
<proteinExistence type="inferred from homology"/>
<accession>G0R691</accession>
<evidence type="ECO:0000313" key="11">
    <source>
        <dbReference type="EMBL" id="EGR27018.1"/>
    </source>
</evidence>
<name>G0R691_ICHMU</name>
<dbReference type="GO" id="GO:0008379">
    <property type="term" value="F:thioredoxin peroxidase activity"/>
    <property type="evidence" value="ECO:0007669"/>
    <property type="project" value="TreeGrafter"/>
</dbReference>
<keyword evidence="5 8" id="KW-0560">Oxidoreductase</keyword>
<dbReference type="InParanoid" id="G0R691"/>
<evidence type="ECO:0000256" key="1">
    <source>
        <dbReference type="ARBA" id="ARBA00004496"/>
    </source>
</evidence>
<evidence type="ECO:0000256" key="3">
    <source>
        <dbReference type="ARBA" id="ARBA00022559"/>
    </source>
</evidence>
<keyword evidence="4 8" id="KW-0049">Antioxidant</keyword>
<feature type="domain" description="Thioredoxin" evidence="10">
    <location>
        <begin position="5"/>
        <end position="165"/>
    </location>
</feature>
<dbReference type="Gene3D" id="3.40.30.10">
    <property type="entry name" value="Glutaredoxin"/>
    <property type="match status" value="1"/>
</dbReference>